<dbReference type="PROSITE" id="PS50157">
    <property type="entry name" value="ZINC_FINGER_C2H2_2"/>
    <property type="match status" value="4"/>
</dbReference>
<gene>
    <name evidence="8" type="ORF">CTZ24_23435</name>
    <name evidence="7" type="ORF">Q3404_13155</name>
</gene>
<proteinExistence type="predicted"/>
<dbReference type="GO" id="GO:0008270">
    <property type="term" value="F:zinc ion binding"/>
    <property type="evidence" value="ECO:0007669"/>
    <property type="project" value="UniProtKB-KW"/>
</dbReference>
<evidence type="ECO:0000256" key="4">
    <source>
        <dbReference type="ARBA" id="ARBA00022833"/>
    </source>
</evidence>
<dbReference type="PANTHER" id="PTHR16515:SF66">
    <property type="entry name" value="C2H2-TYPE DOMAIN-CONTAINING PROTEIN"/>
    <property type="match status" value="1"/>
</dbReference>
<feature type="domain" description="C2H2-type" evidence="6">
    <location>
        <begin position="276"/>
        <end position="303"/>
    </location>
</feature>
<organism evidence="8 9">
    <name type="scientific">Pantoea phytobeneficialis</name>
    <dbReference type="NCBI Taxonomy" id="2052056"/>
    <lineage>
        <taxon>Bacteria</taxon>
        <taxon>Pseudomonadati</taxon>
        <taxon>Pseudomonadota</taxon>
        <taxon>Gammaproteobacteria</taxon>
        <taxon>Enterobacterales</taxon>
        <taxon>Erwiniaceae</taxon>
        <taxon>Pantoea</taxon>
    </lineage>
</organism>
<dbReference type="PROSITE" id="PS00028">
    <property type="entry name" value="ZINC_FINGER_C2H2_1"/>
    <property type="match status" value="4"/>
</dbReference>
<dbReference type="RefSeq" id="WP_208726815.1">
    <property type="nucleotide sequence ID" value="NZ_CP024638.1"/>
</dbReference>
<dbReference type="Pfam" id="PF00096">
    <property type="entry name" value="zf-C2H2"/>
    <property type="match status" value="1"/>
</dbReference>
<dbReference type="SMART" id="SM00355">
    <property type="entry name" value="ZnF_C2H2"/>
    <property type="match status" value="5"/>
</dbReference>
<keyword evidence="2" id="KW-0677">Repeat</keyword>
<dbReference type="KEGG" id="ppho:CTZ24_23435"/>
<dbReference type="AlphaFoldDB" id="A0AAP9KRS9"/>
<evidence type="ECO:0000313" key="10">
    <source>
        <dbReference type="Proteomes" id="UP001171299"/>
    </source>
</evidence>
<name>A0AAP9KRS9_9GAMM</name>
<feature type="domain" description="C2H2-type" evidence="6">
    <location>
        <begin position="304"/>
        <end position="333"/>
    </location>
</feature>
<dbReference type="Proteomes" id="UP000424872">
    <property type="component" value="Plasmid pMSR2B"/>
</dbReference>
<feature type="domain" description="C2H2-type" evidence="6">
    <location>
        <begin position="363"/>
        <end position="391"/>
    </location>
</feature>
<keyword evidence="4" id="KW-0862">Zinc</keyword>
<feature type="domain" description="C2H2-type" evidence="6">
    <location>
        <begin position="334"/>
        <end position="362"/>
    </location>
</feature>
<evidence type="ECO:0000256" key="2">
    <source>
        <dbReference type="ARBA" id="ARBA00022737"/>
    </source>
</evidence>
<dbReference type="GO" id="GO:0010468">
    <property type="term" value="P:regulation of gene expression"/>
    <property type="evidence" value="ECO:0007669"/>
    <property type="project" value="TreeGrafter"/>
</dbReference>
<evidence type="ECO:0000313" key="8">
    <source>
        <dbReference type="EMBL" id="QGR09431.1"/>
    </source>
</evidence>
<dbReference type="Gene3D" id="3.30.160.60">
    <property type="entry name" value="Classic Zinc Finger"/>
    <property type="match status" value="3"/>
</dbReference>
<accession>A0AAP9KRS9</accession>
<evidence type="ECO:0000256" key="1">
    <source>
        <dbReference type="ARBA" id="ARBA00022723"/>
    </source>
</evidence>
<geneLocation type="plasmid" evidence="8">
    <name>pMSR2B</name>
</geneLocation>
<sequence>MSQPHEFYRYAAPGERQAKYHHASHQQQVRYLPGVELRTGEQQHLLMIKAGNSHIWLEGSQKMTHFNLADRLGSLSSVVDELGVLVSRETWYPFGGTASWLTGVQSGAALKFRRYAGKERDATGMIFYNWRYYVPWLMRWLNSDPAGTVDGLNLFCMVGNNPVTLRDLDGRMANEEPLDLRINKAKDLPQQPVPDGVQPPIAVLNLTSDSLHPPPPAAVATLVTPESPKPGPSCDPVPTLTPTQKAFVKRCQTCSQVFKSQYLYTKHKNQENNTPLICSQCGINLYHARDMTSHMHIHSEDKPYICQNDDCRRAFKRSFELAVHIKTHDPEKTYICGLCNKLYKNAGTLACHRSKIHNNKKRFHCDLCPASFTMENKLVTHKLIVHQDSSLLK</sequence>
<reference evidence="7" key="3">
    <citation type="submission" date="2023-07" db="EMBL/GenBank/DDBJ databases">
        <title>The extreme plant-growth-promoting properties of Pantoea phytobeneficialis PF55 revealed by functional and genomic analysis.</title>
        <authorList>
            <person name="Nascimento F.X."/>
            <person name="Marcio R.J."/>
        </authorList>
    </citation>
    <scope>NUCLEOTIDE SEQUENCE</scope>
    <source>
        <strain evidence="7">PF55</strain>
    </source>
</reference>
<protein>
    <submittedName>
        <fullName evidence="7">RHS repeat-associated core domain-containing protein</fullName>
    </submittedName>
</protein>
<dbReference type="Gene3D" id="2.180.10.10">
    <property type="entry name" value="RHS repeat-associated core"/>
    <property type="match status" value="1"/>
</dbReference>
<reference evidence="8" key="2">
    <citation type="journal article" date="2020" name="Environ. Microbiol.">
        <title>The extreme plant-growth-promoting properties of Pantoea phytobeneficialis MSR2 revealed by functional and genomic analysis.</title>
        <authorList>
            <person name="Nascimento F.X."/>
            <person name="Hernandez A.G."/>
            <person name="Glick B.R."/>
            <person name="Rossi M.J."/>
        </authorList>
    </citation>
    <scope>NUCLEOTIDE SEQUENCE</scope>
    <source>
        <strain evidence="8">MSR2</strain>
    </source>
</reference>
<dbReference type="EMBL" id="JAUOOM010000011">
    <property type="protein sequence ID" value="MDO6407523.1"/>
    <property type="molecule type" value="Genomic_DNA"/>
</dbReference>
<dbReference type="NCBIfam" id="TIGR03696">
    <property type="entry name" value="Rhs_assc_core"/>
    <property type="match status" value="1"/>
</dbReference>
<evidence type="ECO:0000259" key="6">
    <source>
        <dbReference type="PROSITE" id="PS50157"/>
    </source>
</evidence>
<keyword evidence="8" id="KW-0614">Plasmid</keyword>
<dbReference type="InterPro" id="IPR013087">
    <property type="entry name" value="Znf_C2H2_type"/>
</dbReference>
<dbReference type="Proteomes" id="UP001171299">
    <property type="component" value="Unassembled WGS sequence"/>
</dbReference>
<keyword evidence="3 5" id="KW-0863">Zinc-finger</keyword>
<dbReference type="SUPFAM" id="SSF57667">
    <property type="entry name" value="beta-beta-alpha zinc fingers"/>
    <property type="match status" value="3"/>
</dbReference>
<reference evidence="9" key="1">
    <citation type="submission" date="2017-11" db="EMBL/GenBank/DDBJ databases">
        <title>Genome sequence of Pantoea sp. MSR2.</title>
        <authorList>
            <person name="Nascimento F.X."/>
        </authorList>
    </citation>
    <scope>NUCLEOTIDE SEQUENCE [LARGE SCALE GENOMIC DNA]</scope>
    <source>
        <strain evidence="9">MSR2</strain>
        <plasmid evidence="9">pmsr2b</plasmid>
    </source>
</reference>
<dbReference type="EMBL" id="CP024638">
    <property type="protein sequence ID" value="QGR09431.1"/>
    <property type="molecule type" value="Genomic_DNA"/>
</dbReference>
<dbReference type="PANTHER" id="PTHR16515">
    <property type="entry name" value="PR DOMAIN ZINC FINGER PROTEIN"/>
    <property type="match status" value="1"/>
</dbReference>
<evidence type="ECO:0000313" key="9">
    <source>
        <dbReference type="Proteomes" id="UP000424872"/>
    </source>
</evidence>
<dbReference type="InterPro" id="IPR036236">
    <property type="entry name" value="Znf_C2H2_sf"/>
</dbReference>
<dbReference type="FunFam" id="3.30.160.60:FF:000072">
    <property type="entry name" value="zinc finger protein 143 isoform X1"/>
    <property type="match status" value="1"/>
</dbReference>
<evidence type="ECO:0000256" key="5">
    <source>
        <dbReference type="PROSITE-ProRule" id="PRU00042"/>
    </source>
</evidence>
<evidence type="ECO:0000313" key="7">
    <source>
        <dbReference type="EMBL" id="MDO6407523.1"/>
    </source>
</evidence>
<evidence type="ECO:0000256" key="3">
    <source>
        <dbReference type="ARBA" id="ARBA00022771"/>
    </source>
</evidence>
<keyword evidence="1" id="KW-0479">Metal-binding</keyword>
<keyword evidence="10" id="KW-1185">Reference proteome</keyword>
<dbReference type="InterPro" id="IPR050331">
    <property type="entry name" value="Zinc_finger"/>
</dbReference>
<dbReference type="InterPro" id="IPR022385">
    <property type="entry name" value="Rhs_assc_core"/>
</dbReference>
<geneLocation type="plasmid" evidence="9">
    <name>pmsr2b</name>
</geneLocation>